<proteinExistence type="predicted"/>
<organism evidence="1 2">
    <name type="scientific">Cephaloticoccus capnophilus</name>
    <dbReference type="NCBI Taxonomy" id="1548208"/>
    <lineage>
        <taxon>Bacteria</taxon>
        <taxon>Pseudomonadati</taxon>
        <taxon>Verrucomicrobiota</taxon>
        <taxon>Opitutia</taxon>
        <taxon>Opitutales</taxon>
        <taxon>Opitutaceae</taxon>
        <taxon>Cephaloticoccus</taxon>
    </lineage>
</organism>
<reference evidence="1 2" key="1">
    <citation type="submission" date="2016-02" db="EMBL/GenBank/DDBJ databases">
        <authorList>
            <person name="Wen L."/>
            <person name="He K."/>
            <person name="Yang H."/>
        </authorList>
    </citation>
    <scope>NUCLEOTIDE SEQUENCE [LARGE SCALE GENOMIC DNA]</scope>
    <source>
        <strain evidence="1 2">CV41</strain>
    </source>
</reference>
<sequence length="95" mass="10876">MIIGDRSTLQVIDWQDGHDHLLVRKDSVHLEDALKKIKFMGYDHNKLQKGDYDSNFWEITPFPEPATYGSLFMAGTVSLSLLRRRQKARLGSSPS</sequence>
<evidence type="ECO:0008006" key="3">
    <source>
        <dbReference type="Google" id="ProtNLM"/>
    </source>
</evidence>
<gene>
    <name evidence="1" type="ORF">AXK12_07005</name>
</gene>
<protein>
    <recommendedName>
        <fullName evidence="3">PEP-CTERM protein-sorting domain-containing protein</fullName>
    </recommendedName>
</protein>
<dbReference type="EMBL" id="LSZP01000049">
    <property type="protein sequence ID" value="KXU34769.1"/>
    <property type="molecule type" value="Genomic_DNA"/>
</dbReference>
<name>A0A139SJN5_9BACT</name>
<keyword evidence="2" id="KW-1185">Reference proteome</keyword>
<evidence type="ECO:0000313" key="2">
    <source>
        <dbReference type="Proteomes" id="UP000071392"/>
    </source>
</evidence>
<comment type="caution">
    <text evidence="1">The sequence shown here is derived from an EMBL/GenBank/DDBJ whole genome shotgun (WGS) entry which is preliminary data.</text>
</comment>
<dbReference type="AlphaFoldDB" id="A0A139SJN5"/>
<dbReference type="NCBIfam" id="TIGR02595">
    <property type="entry name" value="PEP_CTERM"/>
    <property type="match status" value="1"/>
</dbReference>
<accession>A0A139SJN5</accession>
<evidence type="ECO:0000313" key="1">
    <source>
        <dbReference type="EMBL" id="KXU34769.1"/>
    </source>
</evidence>
<dbReference type="InterPro" id="IPR013424">
    <property type="entry name" value="Ice-binding_C"/>
</dbReference>
<dbReference type="Proteomes" id="UP000071392">
    <property type="component" value="Unassembled WGS sequence"/>
</dbReference>